<comment type="caution">
    <text evidence="1">The sequence shown here is derived from an EMBL/GenBank/DDBJ whole genome shotgun (WGS) entry which is preliminary data.</text>
</comment>
<dbReference type="Proteomes" id="UP000193484">
    <property type="component" value="Unassembled WGS sequence"/>
</dbReference>
<sequence>MTDTRTIAADRDLKSRHRAMWALGDYPRIVEEIVAPLGPALVTACGIGPGHRVLDVAAGTGGTAIPAAATGARVTASDLTPELLAAGRDRAPGGLSLHWEVADAEDLPYPDNSFDVVTSSIGVMFAPHHQRAADELVRVCRPGGTIGLIAWTPAGFIGQMFAVLRPFVPPPPAGADPPPRWGDEQHVRRLLGDRVTDPRARTDDLVVDRFGSPEEFRDYFAANYGPTIVAYRANADRPDRIAELDRALAELARGSAGPDHTLRWEYLTFTARKV</sequence>
<protein>
    <submittedName>
        <fullName evidence="1">Uncharacterized protein</fullName>
    </submittedName>
</protein>
<keyword evidence="2" id="KW-1185">Reference proteome</keyword>
<proteinExistence type="predicted"/>
<name>A0A1X1RIH0_MYCFA</name>
<evidence type="ECO:0000313" key="1">
    <source>
        <dbReference type="EMBL" id="ORV06874.1"/>
    </source>
</evidence>
<dbReference type="GO" id="GO:0008757">
    <property type="term" value="F:S-adenosylmethionine-dependent methyltransferase activity"/>
    <property type="evidence" value="ECO:0007669"/>
    <property type="project" value="InterPro"/>
</dbReference>
<dbReference type="PANTHER" id="PTHR43591:SF24">
    <property type="entry name" value="2-METHOXY-6-POLYPRENYL-1,4-BENZOQUINOL METHYLASE, MITOCHONDRIAL"/>
    <property type="match status" value="1"/>
</dbReference>
<organism evidence="1 2">
    <name type="scientific">Mycolicibacterium fallax</name>
    <name type="common">Mycobacterium fallax</name>
    <dbReference type="NCBI Taxonomy" id="1793"/>
    <lineage>
        <taxon>Bacteria</taxon>
        <taxon>Bacillati</taxon>
        <taxon>Actinomycetota</taxon>
        <taxon>Actinomycetes</taxon>
        <taxon>Mycobacteriales</taxon>
        <taxon>Mycobacteriaceae</taxon>
        <taxon>Mycolicibacterium</taxon>
    </lineage>
</organism>
<evidence type="ECO:0000313" key="2">
    <source>
        <dbReference type="Proteomes" id="UP000193484"/>
    </source>
</evidence>
<gene>
    <name evidence="1" type="ORF">AWC04_05435</name>
</gene>
<dbReference type="AlphaFoldDB" id="A0A1X1RIH0"/>
<accession>A0A1X1RIH0</accession>
<dbReference type="STRING" id="1793.AWC04_05435"/>
<reference evidence="1 2" key="1">
    <citation type="submission" date="2016-01" db="EMBL/GenBank/DDBJ databases">
        <title>The new phylogeny of the genus Mycobacterium.</title>
        <authorList>
            <person name="Tarcisio F."/>
            <person name="Conor M."/>
            <person name="Antonella G."/>
            <person name="Elisabetta G."/>
            <person name="Giulia F.S."/>
            <person name="Sara T."/>
            <person name="Anna F."/>
            <person name="Clotilde B."/>
            <person name="Roberto B."/>
            <person name="Veronica D.S."/>
            <person name="Fabio R."/>
            <person name="Monica P."/>
            <person name="Olivier J."/>
            <person name="Enrico T."/>
            <person name="Nicola S."/>
        </authorList>
    </citation>
    <scope>NUCLEOTIDE SEQUENCE [LARGE SCALE GENOMIC DNA]</scope>
    <source>
        <strain evidence="1 2">DSM 44179</strain>
    </source>
</reference>
<dbReference type="OrthoDB" id="9795634at2"/>
<dbReference type="RefSeq" id="WP_085093830.1">
    <property type="nucleotide sequence ID" value="NZ_AP022603.1"/>
</dbReference>
<dbReference type="Pfam" id="PF08241">
    <property type="entry name" value="Methyltransf_11"/>
    <property type="match status" value="1"/>
</dbReference>
<dbReference type="CDD" id="cd02440">
    <property type="entry name" value="AdoMet_MTases"/>
    <property type="match status" value="1"/>
</dbReference>
<dbReference type="EMBL" id="LQOJ01000020">
    <property type="protein sequence ID" value="ORV06874.1"/>
    <property type="molecule type" value="Genomic_DNA"/>
</dbReference>
<dbReference type="PANTHER" id="PTHR43591">
    <property type="entry name" value="METHYLTRANSFERASE"/>
    <property type="match status" value="1"/>
</dbReference>
<dbReference type="InterPro" id="IPR013216">
    <property type="entry name" value="Methyltransf_11"/>
</dbReference>
<dbReference type="SUPFAM" id="SSF53335">
    <property type="entry name" value="S-adenosyl-L-methionine-dependent methyltransferases"/>
    <property type="match status" value="1"/>
</dbReference>
<dbReference type="InterPro" id="IPR029063">
    <property type="entry name" value="SAM-dependent_MTases_sf"/>
</dbReference>
<dbReference type="Gene3D" id="3.40.50.150">
    <property type="entry name" value="Vaccinia Virus protein VP39"/>
    <property type="match status" value="1"/>
</dbReference>